<dbReference type="PANTHER" id="PTHR12899:SF3">
    <property type="entry name" value="LARGE RIBOSOMAL SUBUNIT PROTEIN UL18M"/>
    <property type="match status" value="1"/>
</dbReference>
<protein>
    <recommendedName>
        <fullName evidence="6 7">Large ribosomal subunit protein uL18</fullName>
    </recommendedName>
</protein>
<sequence>MSFDKNREKGIAKKRRHARVRARISGTAERPRMHVFRSLLHIRVQLIDDVAGKTLLAASDTELKAKKDVKVERAKQLGQLIAQKAKAAGITNVVFDRAGNQYHGRVKALADGAREGGLIF</sequence>
<comment type="function">
    <text evidence="7">This is one of the proteins that bind and probably mediate the attachment of the 5S RNA into the large ribosomal subunit, where it forms part of the central protuberance.</text>
</comment>
<dbReference type="InterPro" id="IPR004389">
    <property type="entry name" value="Ribosomal_uL18_bac-type"/>
</dbReference>
<reference evidence="9 10" key="1">
    <citation type="journal article" date="2016" name="Nat. Commun.">
        <title>Thousands of microbial genomes shed light on interconnected biogeochemical processes in an aquifer system.</title>
        <authorList>
            <person name="Anantharaman K."/>
            <person name="Brown C.T."/>
            <person name="Hug L.A."/>
            <person name="Sharon I."/>
            <person name="Castelle C.J."/>
            <person name="Probst A.J."/>
            <person name="Thomas B.C."/>
            <person name="Singh A."/>
            <person name="Wilkins M.J."/>
            <person name="Karaoz U."/>
            <person name="Brodie E.L."/>
            <person name="Williams K.H."/>
            <person name="Hubbard S.S."/>
            <person name="Banfield J.F."/>
        </authorList>
    </citation>
    <scope>NUCLEOTIDE SEQUENCE [LARGE SCALE GENOMIC DNA]</scope>
</reference>
<comment type="subunit">
    <text evidence="7">Part of the 50S ribosomal subunit; part of the 5S rRNA/L5/L18/L25 subcomplex. Contacts the 5S and 23S rRNAs.</text>
</comment>
<feature type="compositionally biased region" description="Basic residues" evidence="8">
    <location>
        <begin position="12"/>
        <end position="22"/>
    </location>
</feature>
<dbReference type="AlphaFoldDB" id="A0A1G1Y2R0"/>
<dbReference type="Gene3D" id="3.30.420.100">
    <property type="match status" value="1"/>
</dbReference>
<evidence type="ECO:0000313" key="10">
    <source>
        <dbReference type="Proteomes" id="UP000178385"/>
    </source>
</evidence>
<keyword evidence="2 7" id="KW-0699">rRNA-binding</keyword>
<name>A0A1G1Y2R0_9BACT</name>
<evidence type="ECO:0000256" key="6">
    <source>
        <dbReference type="ARBA" id="ARBA00035197"/>
    </source>
</evidence>
<keyword evidence="5 7" id="KW-0687">Ribonucleoprotein</keyword>
<dbReference type="EMBL" id="MHIG01000030">
    <property type="protein sequence ID" value="OGY46625.1"/>
    <property type="molecule type" value="Genomic_DNA"/>
</dbReference>
<keyword evidence="3 7" id="KW-0694">RNA-binding</keyword>
<organism evidence="9 10">
    <name type="scientific">Candidatus Buchananbacteria bacterium RIFCSPHIGHO2_01_FULL_47_11b</name>
    <dbReference type="NCBI Taxonomy" id="1797537"/>
    <lineage>
        <taxon>Bacteria</taxon>
        <taxon>Candidatus Buchananiibacteriota</taxon>
    </lineage>
</organism>
<proteinExistence type="inferred from homology"/>
<dbReference type="GO" id="GO:0022625">
    <property type="term" value="C:cytosolic large ribosomal subunit"/>
    <property type="evidence" value="ECO:0007669"/>
    <property type="project" value="TreeGrafter"/>
</dbReference>
<dbReference type="PANTHER" id="PTHR12899">
    <property type="entry name" value="39S RIBOSOMAL PROTEIN L18, MITOCHONDRIAL"/>
    <property type="match status" value="1"/>
</dbReference>
<evidence type="ECO:0000313" key="9">
    <source>
        <dbReference type="EMBL" id="OGY46625.1"/>
    </source>
</evidence>
<dbReference type="SUPFAM" id="SSF53137">
    <property type="entry name" value="Translational machinery components"/>
    <property type="match status" value="1"/>
</dbReference>
<dbReference type="GO" id="GO:0003735">
    <property type="term" value="F:structural constituent of ribosome"/>
    <property type="evidence" value="ECO:0007669"/>
    <property type="project" value="InterPro"/>
</dbReference>
<evidence type="ECO:0000256" key="3">
    <source>
        <dbReference type="ARBA" id="ARBA00022884"/>
    </source>
</evidence>
<feature type="compositionally biased region" description="Basic and acidic residues" evidence="8">
    <location>
        <begin position="1"/>
        <end position="11"/>
    </location>
</feature>
<dbReference type="Pfam" id="PF00861">
    <property type="entry name" value="Ribosomal_L18p"/>
    <property type="match status" value="1"/>
</dbReference>
<accession>A0A1G1Y2R0</accession>
<feature type="region of interest" description="Disordered" evidence="8">
    <location>
        <begin position="1"/>
        <end position="26"/>
    </location>
</feature>
<evidence type="ECO:0000256" key="2">
    <source>
        <dbReference type="ARBA" id="ARBA00022730"/>
    </source>
</evidence>
<evidence type="ECO:0000256" key="1">
    <source>
        <dbReference type="ARBA" id="ARBA00007116"/>
    </source>
</evidence>
<comment type="similarity">
    <text evidence="1 7">Belongs to the universal ribosomal protein uL18 family.</text>
</comment>
<dbReference type="Proteomes" id="UP000178385">
    <property type="component" value="Unassembled WGS sequence"/>
</dbReference>
<dbReference type="NCBIfam" id="TIGR00060">
    <property type="entry name" value="L18_bact"/>
    <property type="match status" value="1"/>
</dbReference>
<comment type="caution">
    <text evidence="9">The sequence shown here is derived from an EMBL/GenBank/DDBJ whole genome shotgun (WGS) entry which is preliminary data.</text>
</comment>
<evidence type="ECO:0000256" key="4">
    <source>
        <dbReference type="ARBA" id="ARBA00022980"/>
    </source>
</evidence>
<dbReference type="InterPro" id="IPR057268">
    <property type="entry name" value="Ribosomal_L18"/>
</dbReference>
<dbReference type="GO" id="GO:0006412">
    <property type="term" value="P:translation"/>
    <property type="evidence" value="ECO:0007669"/>
    <property type="project" value="UniProtKB-UniRule"/>
</dbReference>
<dbReference type="FunFam" id="3.30.420.100:FF:000001">
    <property type="entry name" value="50S ribosomal protein L18"/>
    <property type="match status" value="1"/>
</dbReference>
<dbReference type="CDD" id="cd00432">
    <property type="entry name" value="Ribosomal_L18_L5e"/>
    <property type="match status" value="1"/>
</dbReference>
<evidence type="ECO:0000256" key="8">
    <source>
        <dbReference type="SAM" id="MobiDB-lite"/>
    </source>
</evidence>
<dbReference type="GO" id="GO:0008097">
    <property type="term" value="F:5S rRNA binding"/>
    <property type="evidence" value="ECO:0007669"/>
    <property type="project" value="TreeGrafter"/>
</dbReference>
<evidence type="ECO:0000256" key="7">
    <source>
        <dbReference type="HAMAP-Rule" id="MF_01337"/>
    </source>
</evidence>
<keyword evidence="4 7" id="KW-0689">Ribosomal protein</keyword>
<dbReference type="HAMAP" id="MF_01337_B">
    <property type="entry name" value="Ribosomal_uL18_B"/>
    <property type="match status" value="1"/>
</dbReference>
<dbReference type="InterPro" id="IPR005484">
    <property type="entry name" value="Ribosomal_uL18_bac/plant/anim"/>
</dbReference>
<evidence type="ECO:0000256" key="5">
    <source>
        <dbReference type="ARBA" id="ARBA00023274"/>
    </source>
</evidence>
<gene>
    <name evidence="7" type="primary">rplR</name>
    <name evidence="9" type="ORF">A2840_01770</name>
</gene>